<evidence type="ECO:0000256" key="3">
    <source>
        <dbReference type="ARBA" id="ARBA00025804"/>
    </source>
</evidence>
<evidence type="ECO:0000259" key="5">
    <source>
        <dbReference type="SMART" id="SM00662"/>
    </source>
</evidence>
<evidence type="ECO:0000256" key="4">
    <source>
        <dbReference type="SAM" id="MobiDB-lite"/>
    </source>
</evidence>
<keyword evidence="1 6" id="KW-0240">DNA-directed RNA polymerase</keyword>
<dbReference type="InterPro" id="IPR011262">
    <property type="entry name" value="DNA-dir_RNA_pol_insert"/>
</dbReference>
<gene>
    <name evidence="6" type="primary">POLR1C</name>
    <name evidence="8" type="synonym">POLR1C_1</name>
    <name evidence="7" type="ORF">FOL46_005826</name>
    <name evidence="8" type="ORF">FOZ60_000146</name>
    <name evidence="6" type="ORF">FOZ61_006261</name>
</gene>
<proteinExistence type="inferred from homology"/>
<dbReference type="Gene3D" id="3.30.1360.10">
    <property type="entry name" value="RNA polymerase, RBP11-like subunit"/>
    <property type="match status" value="1"/>
</dbReference>
<dbReference type="InterPro" id="IPR036603">
    <property type="entry name" value="RBP11-like"/>
</dbReference>
<reference evidence="9 10" key="1">
    <citation type="submission" date="2020-04" db="EMBL/GenBank/DDBJ databases">
        <title>Perkinsus olseni comparative genomics.</title>
        <authorList>
            <person name="Bogema D.R."/>
        </authorList>
    </citation>
    <scope>NUCLEOTIDE SEQUENCE [LARGE SCALE GENOMIC DNA]</scope>
    <source>
        <strain evidence="8">00978-12</strain>
        <strain evidence="6">ATCC PRA-179</strain>
        <strain evidence="7">ATCC PRA-31</strain>
    </source>
</reference>
<dbReference type="EMBL" id="JABANN010000361">
    <property type="protein sequence ID" value="KAF4661235.1"/>
    <property type="molecule type" value="Genomic_DNA"/>
</dbReference>
<dbReference type="AlphaFoldDB" id="A0A7J6LEN6"/>
<dbReference type="NCBIfam" id="NF001988">
    <property type="entry name" value="PRK00783.1"/>
    <property type="match status" value="1"/>
</dbReference>
<dbReference type="InterPro" id="IPR011263">
    <property type="entry name" value="DNA-dir_RNA_pol_RpoA/D/Rpb3"/>
</dbReference>
<feature type="domain" description="DNA-directed RNA polymerase RpoA/D/Rpb3-type" evidence="5">
    <location>
        <begin position="65"/>
        <end position="338"/>
    </location>
</feature>
<dbReference type="Pfam" id="PF01000">
    <property type="entry name" value="RNA_pol_A_bac"/>
    <property type="match status" value="1"/>
</dbReference>
<dbReference type="GO" id="GO:0005666">
    <property type="term" value="C:RNA polymerase III complex"/>
    <property type="evidence" value="ECO:0007669"/>
    <property type="project" value="TreeGrafter"/>
</dbReference>
<dbReference type="EMBL" id="JABANP010000010">
    <property type="protein sequence ID" value="KAF4696455.1"/>
    <property type="molecule type" value="Genomic_DNA"/>
</dbReference>
<dbReference type="HAMAP" id="MF_00320">
    <property type="entry name" value="RNApol_arch_Rpo3"/>
    <property type="match status" value="1"/>
</dbReference>
<dbReference type="SMART" id="SM00662">
    <property type="entry name" value="RPOLD"/>
    <property type="match status" value="1"/>
</dbReference>
<dbReference type="SUPFAM" id="SSF55257">
    <property type="entry name" value="RBP11-like subunits of RNA polymerase"/>
    <property type="match status" value="1"/>
</dbReference>
<dbReference type="Pfam" id="PF01193">
    <property type="entry name" value="RNA_pol_L"/>
    <property type="match status" value="1"/>
</dbReference>
<dbReference type="GO" id="GO:0006351">
    <property type="term" value="P:DNA-templated transcription"/>
    <property type="evidence" value="ECO:0007669"/>
    <property type="project" value="InterPro"/>
</dbReference>
<evidence type="ECO:0000313" key="10">
    <source>
        <dbReference type="Proteomes" id="UP000570595"/>
    </source>
</evidence>
<dbReference type="Proteomes" id="UP000572268">
    <property type="component" value="Unassembled WGS sequence"/>
</dbReference>
<evidence type="ECO:0000313" key="6">
    <source>
        <dbReference type="EMBL" id="KAF4657440.1"/>
    </source>
</evidence>
<evidence type="ECO:0000313" key="9">
    <source>
        <dbReference type="Proteomes" id="UP000541610"/>
    </source>
</evidence>
<feature type="region of interest" description="Disordered" evidence="4">
    <location>
        <begin position="1"/>
        <end position="33"/>
    </location>
</feature>
<dbReference type="GO" id="GO:0046983">
    <property type="term" value="F:protein dimerization activity"/>
    <property type="evidence" value="ECO:0007669"/>
    <property type="project" value="InterPro"/>
</dbReference>
<dbReference type="Proteomes" id="UP000541610">
    <property type="component" value="Unassembled WGS sequence"/>
</dbReference>
<dbReference type="InterPro" id="IPR022842">
    <property type="entry name" value="RNAP_Rpo3/Rpb3/RPAC1"/>
</dbReference>
<keyword evidence="2" id="KW-0804">Transcription</keyword>
<dbReference type="Gene3D" id="2.170.120.12">
    <property type="entry name" value="DNA-directed RNA polymerase, insert domain"/>
    <property type="match status" value="1"/>
</dbReference>
<dbReference type="GO" id="GO:0005736">
    <property type="term" value="C:RNA polymerase I complex"/>
    <property type="evidence" value="ECO:0007669"/>
    <property type="project" value="TreeGrafter"/>
</dbReference>
<evidence type="ECO:0000256" key="2">
    <source>
        <dbReference type="ARBA" id="ARBA00023163"/>
    </source>
</evidence>
<organism evidence="6 10">
    <name type="scientific">Perkinsus olseni</name>
    <name type="common">Perkinsus atlanticus</name>
    <dbReference type="NCBI Taxonomy" id="32597"/>
    <lineage>
        <taxon>Eukaryota</taxon>
        <taxon>Sar</taxon>
        <taxon>Alveolata</taxon>
        <taxon>Perkinsozoa</taxon>
        <taxon>Perkinsea</taxon>
        <taxon>Perkinsida</taxon>
        <taxon>Perkinsidae</taxon>
        <taxon>Perkinsus</taxon>
    </lineage>
</organism>
<dbReference type="PANTHER" id="PTHR11800">
    <property type="entry name" value="DNA-DIRECTED RNA POLYMERASE"/>
    <property type="match status" value="1"/>
</dbReference>
<evidence type="ECO:0000313" key="7">
    <source>
        <dbReference type="EMBL" id="KAF4661235.1"/>
    </source>
</evidence>
<dbReference type="InterPro" id="IPR036643">
    <property type="entry name" value="RNApol_insert_sf"/>
</dbReference>
<dbReference type="OrthoDB" id="270173at2759"/>
<dbReference type="InterPro" id="IPR033901">
    <property type="entry name" value="RNAPI/III_AC40"/>
</dbReference>
<dbReference type="InterPro" id="IPR050518">
    <property type="entry name" value="Rpo3/RPB3_RNA_Pol_subunit"/>
</dbReference>
<evidence type="ECO:0000313" key="8">
    <source>
        <dbReference type="EMBL" id="KAF4696455.1"/>
    </source>
</evidence>
<dbReference type="Proteomes" id="UP000570595">
    <property type="component" value="Unassembled WGS sequence"/>
</dbReference>
<feature type="region of interest" description="Disordered" evidence="4">
    <location>
        <begin position="343"/>
        <end position="365"/>
    </location>
</feature>
<dbReference type="EMBL" id="JABAHT010000354">
    <property type="protein sequence ID" value="KAF4657440.1"/>
    <property type="molecule type" value="Genomic_DNA"/>
</dbReference>
<sequence>MAPPPTKESIKHKHRRMELTLEGPSNPQTPDDSGVYASMGIDNSYDREEFQRKLKMKVQRASDEVVEVDVVGIDPPIANALRRIMIAEIPTIAIEKCYIYQNTGVIHDEVLAHRLGLVPIYCDIDSLKMRDEDAPPEQRDDVTDPDTWICFSLEKVCPQNHPPRESMPVYSGDLKWVPLNAEQEERYKDDPPRPVYDDVLITKLRCGQELEIKCFCCKGIGKTHAKWSPVCTATYRLMPDIVLKEPIEGAEAEKLKKVCPMGVFDVEDGAALVKNPRACTTCRQCIEPGNGFADKVSLGKLKDHFIFTVESVGQIPAPQIFAQAAVVMQNKCRLVKKSLEDQMGKKTTRQAKSSEDEAEPMEVDG</sequence>
<accession>A0A7J6LEN6</accession>
<comment type="similarity">
    <text evidence="3">Belongs to the archaeal Rpo3/eukaryotic RPB3 RNA polymerase subunit family.</text>
</comment>
<dbReference type="PANTHER" id="PTHR11800:SF13">
    <property type="entry name" value="DNA-DIRECTED RNA POLYMERASES I AND III SUBUNIT RPAC1"/>
    <property type="match status" value="1"/>
</dbReference>
<dbReference type="SUPFAM" id="SSF56553">
    <property type="entry name" value="Insert subdomain of RNA polymerase alpha subunit"/>
    <property type="match status" value="1"/>
</dbReference>
<dbReference type="GO" id="GO:0003899">
    <property type="term" value="F:DNA-directed RNA polymerase activity"/>
    <property type="evidence" value="ECO:0007669"/>
    <property type="project" value="InterPro"/>
</dbReference>
<feature type="compositionally biased region" description="Acidic residues" evidence="4">
    <location>
        <begin position="356"/>
        <end position="365"/>
    </location>
</feature>
<comment type="caution">
    <text evidence="6">The sequence shown here is derived from an EMBL/GenBank/DDBJ whole genome shotgun (WGS) entry which is preliminary data.</text>
</comment>
<protein>
    <submittedName>
        <fullName evidence="6">DNA-directed RNA polymerases I and III subunit RPAC1</fullName>
    </submittedName>
</protein>
<name>A0A7J6LEN6_PEROL</name>
<evidence type="ECO:0000256" key="1">
    <source>
        <dbReference type="ARBA" id="ARBA00022478"/>
    </source>
</evidence>
<dbReference type="CDD" id="cd07032">
    <property type="entry name" value="RNAP_I_II_AC40"/>
    <property type="match status" value="1"/>
</dbReference>